<proteinExistence type="predicted"/>
<evidence type="ECO:0000313" key="1">
    <source>
        <dbReference type="EMBL" id="KFD60520.1"/>
    </source>
</evidence>
<organism evidence="1">
    <name type="scientific">Trichuris suis</name>
    <name type="common">pig whipworm</name>
    <dbReference type="NCBI Taxonomy" id="68888"/>
    <lineage>
        <taxon>Eukaryota</taxon>
        <taxon>Metazoa</taxon>
        <taxon>Ecdysozoa</taxon>
        <taxon>Nematoda</taxon>
        <taxon>Enoplea</taxon>
        <taxon>Dorylaimia</taxon>
        <taxon>Trichinellida</taxon>
        <taxon>Trichuridae</taxon>
        <taxon>Trichuris</taxon>
    </lineage>
</organism>
<accession>A0A085MTH4</accession>
<gene>
    <name evidence="1" type="ORF">M514_27307</name>
</gene>
<dbReference type="AlphaFoldDB" id="A0A085MTH4"/>
<reference evidence="1" key="1">
    <citation type="journal article" date="2014" name="Nat. Genet.">
        <title>Genome and transcriptome of the porcine whipworm Trichuris suis.</title>
        <authorList>
            <person name="Jex A.R."/>
            <person name="Nejsum P."/>
            <person name="Schwarz E.M."/>
            <person name="Hu L."/>
            <person name="Young N.D."/>
            <person name="Hall R.S."/>
            <person name="Korhonen P.K."/>
            <person name="Liao S."/>
            <person name="Thamsborg S."/>
            <person name="Xia J."/>
            <person name="Xu P."/>
            <person name="Wang S."/>
            <person name="Scheerlinck J.P."/>
            <person name="Hofmann A."/>
            <person name="Sternberg P.W."/>
            <person name="Wang J."/>
            <person name="Gasser R.B."/>
        </authorList>
    </citation>
    <scope>NUCLEOTIDE SEQUENCE [LARGE SCALE GENOMIC DNA]</scope>
    <source>
        <strain evidence="1">DCEP-RM93F</strain>
    </source>
</reference>
<sequence length="143" mass="15961">MATSGGIEEFIPGKSTSWDVYSERLAFHLEANRITDPLSGRGPFCLVCEELQLRSLVSPATPSEKTYEELVGYAAECPLLPETFHMREQQPNESVSACIAELRRVAEHCDYGASLEFTLRDRLPRLLAEQSLTLKKAQEMAIA</sequence>
<dbReference type="Proteomes" id="UP000030758">
    <property type="component" value="Unassembled WGS sequence"/>
</dbReference>
<protein>
    <submittedName>
        <fullName evidence="1">Uncharacterized protein</fullName>
    </submittedName>
</protein>
<name>A0A085MTH4_9BILA</name>
<dbReference type="EMBL" id="KL367663">
    <property type="protein sequence ID" value="KFD60520.1"/>
    <property type="molecule type" value="Genomic_DNA"/>
</dbReference>